<dbReference type="Proteomes" id="UP000033865">
    <property type="component" value="Unassembled WGS sequence"/>
</dbReference>
<dbReference type="GO" id="GO:0016020">
    <property type="term" value="C:membrane"/>
    <property type="evidence" value="ECO:0007669"/>
    <property type="project" value="InterPro"/>
</dbReference>
<organism evidence="1 2">
    <name type="scientific">Candidatus Uhrbacteria bacterium GW2011_GWC2_53_7</name>
    <dbReference type="NCBI Taxonomy" id="1618986"/>
    <lineage>
        <taxon>Bacteria</taxon>
        <taxon>Candidatus Uhriibacteriota</taxon>
    </lineage>
</organism>
<dbReference type="PATRIC" id="fig|1618986.3.peg.695"/>
<dbReference type="EMBL" id="LCRN01000068">
    <property type="protein sequence ID" value="KKW34535.1"/>
    <property type="molecule type" value="Genomic_DNA"/>
</dbReference>
<feature type="non-terminal residue" evidence="1">
    <location>
        <position position="1"/>
    </location>
</feature>
<name>A0A0G1XUC0_9BACT</name>
<reference evidence="1 2" key="1">
    <citation type="journal article" date="2015" name="Nature">
        <title>rRNA introns, odd ribosomes, and small enigmatic genomes across a large radiation of phyla.</title>
        <authorList>
            <person name="Brown C.T."/>
            <person name="Hug L.A."/>
            <person name="Thomas B.C."/>
            <person name="Sharon I."/>
            <person name="Castelle C.J."/>
            <person name="Singh A."/>
            <person name="Wilkins M.J."/>
            <person name="Williams K.H."/>
            <person name="Banfield J.F."/>
        </authorList>
    </citation>
    <scope>NUCLEOTIDE SEQUENCE [LARGE SCALE GENOMIC DNA]</scope>
</reference>
<evidence type="ECO:0000313" key="2">
    <source>
        <dbReference type="Proteomes" id="UP000033865"/>
    </source>
</evidence>
<dbReference type="Pfam" id="PF02534">
    <property type="entry name" value="T4SS-DNA_transf"/>
    <property type="match status" value="1"/>
</dbReference>
<dbReference type="SUPFAM" id="SSF52540">
    <property type="entry name" value="P-loop containing nucleoside triphosphate hydrolases"/>
    <property type="match status" value="1"/>
</dbReference>
<protein>
    <recommendedName>
        <fullName evidence="3">TraD/TraG TraM recognition site domain-containing protein</fullName>
    </recommendedName>
</protein>
<dbReference type="Gene3D" id="3.40.50.300">
    <property type="entry name" value="P-loop containing nucleotide triphosphate hydrolases"/>
    <property type="match status" value="1"/>
</dbReference>
<dbReference type="CDD" id="cd01127">
    <property type="entry name" value="TrwB_TraG_TraD_VirD4"/>
    <property type="match status" value="1"/>
</dbReference>
<evidence type="ECO:0008006" key="3">
    <source>
        <dbReference type="Google" id="ProtNLM"/>
    </source>
</evidence>
<dbReference type="AlphaFoldDB" id="A0A0G1XUC0"/>
<accession>A0A0G1XUC0</accession>
<dbReference type="InterPro" id="IPR027417">
    <property type="entry name" value="P-loop_NTPase"/>
</dbReference>
<sequence length="396" mass="44884">IRDIHAGHGVCVIDPHGDLAEAILGNIPRERIDDVVVFDPSDTDRPVGLNMLEAASETEKDMVVQEMIAVFYKLFPPEMIGPMFEHQMRNVFLTLMADSEHPGTLAEVPRMFTDDAFVKSWLVKLKDPVVRAFWEQEMAKTSDFHKSEMLGYLISKLGRFVENTMMRNIIGQTHSGFNIREIMDNRKILIVNLSKGKVGEVNAALLGLVIVAKLQMAALARADMAEESRKDFFLYIDEFQNFVTDSIATILSEARKYRLDLILAHQYMGQLVKDQKTEVRDAVLGNVGTMFVSRIGADDTEVLEKEFAPIFSGYDLINAEKYTWYTKMIIDNDSQKPFTLHSTPPPKANPELAKAIKELSRLKYGRERVIVEEEILERTQLGGLKRGEMPKPMGEI</sequence>
<gene>
    <name evidence="1" type="ORF">UY82_C0068G0004</name>
</gene>
<comment type="caution">
    <text evidence="1">The sequence shown here is derived from an EMBL/GenBank/DDBJ whole genome shotgun (WGS) entry which is preliminary data.</text>
</comment>
<proteinExistence type="predicted"/>
<dbReference type="InterPro" id="IPR003688">
    <property type="entry name" value="TraG/VirD4"/>
</dbReference>
<evidence type="ECO:0000313" key="1">
    <source>
        <dbReference type="EMBL" id="KKW34535.1"/>
    </source>
</evidence>